<dbReference type="GO" id="GO:0044874">
    <property type="term" value="P:lipoprotein localization to outer membrane"/>
    <property type="evidence" value="ECO:0007669"/>
    <property type="project" value="TreeGrafter"/>
</dbReference>
<accession>A0A841RGV2</accession>
<feature type="domain" description="ABC3 transporter permease C-terminal" evidence="8">
    <location>
        <begin position="274"/>
        <end position="404"/>
    </location>
</feature>
<dbReference type="Proteomes" id="UP000587760">
    <property type="component" value="Unassembled WGS sequence"/>
</dbReference>
<feature type="transmembrane region" description="Helical" evidence="7">
    <location>
        <begin position="271"/>
        <end position="297"/>
    </location>
</feature>
<evidence type="ECO:0000256" key="7">
    <source>
        <dbReference type="SAM" id="Phobius"/>
    </source>
</evidence>
<proteinExistence type="inferred from homology"/>
<evidence type="ECO:0000313" key="10">
    <source>
        <dbReference type="EMBL" id="MBB6482611.1"/>
    </source>
</evidence>
<name>A0A841RGV2_9SPIO</name>
<dbReference type="Pfam" id="PF02687">
    <property type="entry name" value="FtsX"/>
    <property type="match status" value="1"/>
</dbReference>
<evidence type="ECO:0000259" key="9">
    <source>
        <dbReference type="Pfam" id="PF12704"/>
    </source>
</evidence>
<dbReference type="PANTHER" id="PTHR30489">
    <property type="entry name" value="LIPOPROTEIN-RELEASING SYSTEM TRANSMEMBRANE PROTEIN LOLE"/>
    <property type="match status" value="1"/>
</dbReference>
<comment type="caution">
    <text evidence="10">The sequence shown here is derived from an EMBL/GenBank/DDBJ whole genome shotgun (WGS) entry which is preliminary data.</text>
</comment>
<dbReference type="Pfam" id="PF12704">
    <property type="entry name" value="MacB_PCD"/>
    <property type="match status" value="1"/>
</dbReference>
<evidence type="ECO:0000313" key="11">
    <source>
        <dbReference type="Proteomes" id="UP000587760"/>
    </source>
</evidence>
<evidence type="ECO:0000256" key="6">
    <source>
        <dbReference type="ARBA" id="ARBA00023136"/>
    </source>
</evidence>
<evidence type="ECO:0000256" key="2">
    <source>
        <dbReference type="ARBA" id="ARBA00005236"/>
    </source>
</evidence>
<keyword evidence="4 7" id="KW-0812">Transmembrane</keyword>
<evidence type="ECO:0000256" key="5">
    <source>
        <dbReference type="ARBA" id="ARBA00022989"/>
    </source>
</evidence>
<keyword evidence="3" id="KW-1003">Cell membrane</keyword>
<protein>
    <submittedName>
        <fullName evidence="10">Putative ABC transport system permease protein</fullName>
    </submittedName>
</protein>
<feature type="domain" description="MacB-like periplasmic core" evidence="9">
    <location>
        <begin position="22"/>
        <end position="239"/>
    </location>
</feature>
<reference evidence="10 11" key="1">
    <citation type="submission" date="2020-08" db="EMBL/GenBank/DDBJ databases">
        <title>Genomic Encyclopedia of Type Strains, Phase IV (KMG-IV): sequencing the most valuable type-strain genomes for metagenomic binning, comparative biology and taxonomic classification.</title>
        <authorList>
            <person name="Goeker M."/>
        </authorList>
    </citation>
    <scope>NUCLEOTIDE SEQUENCE [LARGE SCALE GENOMIC DNA]</scope>
    <source>
        <strain evidence="10 11">DSM 2461</strain>
    </source>
</reference>
<dbReference type="InterPro" id="IPR003838">
    <property type="entry name" value="ABC3_permease_C"/>
</dbReference>
<dbReference type="AlphaFoldDB" id="A0A841RGV2"/>
<gene>
    <name evidence="10" type="ORF">HNR50_004312</name>
</gene>
<feature type="transmembrane region" description="Helical" evidence="7">
    <location>
        <begin position="374"/>
        <end position="394"/>
    </location>
</feature>
<evidence type="ECO:0000256" key="1">
    <source>
        <dbReference type="ARBA" id="ARBA00004651"/>
    </source>
</evidence>
<dbReference type="RefSeq" id="WP_184748847.1">
    <property type="nucleotide sequence ID" value="NZ_JACHGJ010000014.1"/>
</dbReference>
<evidence type="ECO:0000259" key="8">
    <source>
        <dbReference type="Pfam" id="PF02687"/>
    </source>
</evidence>
<comment type="subcellular location">
    <subcellularLocation>
        <location evidence="1">Cell membrane</location>
        <topology evidence="1">Multi-pass membrane protein</topology>
    </subcellularLocation>
</comment>
<dbReference type="GO" id="GO:0098797">
    <property type="term" value="C:plasma membrane protein complex"/>
    <property type="evidence" value="ECO:0007669"/>
    <property type="project" value="TreeGrafter"/>
</dbReference>
<dbReference type="InterPro" id="IPR025857">
    <property type="entry name" value="MacB_PCD"/>
</dbReference>
<dbReference type="PANTHER" id="PTHR30489:SF0">
    <property type="entry name" value="LIPOPROTEIN-RELEASING SYSTEM TRANSMEMBRANE PROTEIN LOLE"/>
    <property type="match status" value="1"/>
</dbReference>
<comment type="similarity">
    <text evidence="2">Belongs to the ABC-4 integral membrane protein family. LolC/E subfamily.</text>
</comment>
<keyword evidence="11" id="KW-1185">Reference proteome</keyword>
<feature type="transmembrane region" description="Helical" evidence="7">
    <location>
        <begin position="21"/>
        <end position="44"/>
    </location>
</feature>
<evidence type="ECO:0000256" key="3">
    <source>
        <dbReference type="ARBA" id="ARBA00022475"/>
    </source>
</evidence>
<evidence type="ECO:0000256" key="4">
    <source>
        <dbReference type="ARBA" id="ARBA00022692"/>
    </source>
</evidence>
<sequence>MNTKLLKTAFRNISRNRRRSILSGMAIGVAAMTIVLMFSLIAGMSTDMANNLINYYTGEVRVKNARFEEFERYNPMHLTVNQEKVENALAGMEEIESFVPRTTFPSSLYIGGSNFGAVGIGADFDREDAYMDFKSSLKEGRLPVNGEKEMIMGAVLARDLNLKIGDKVTVMSTTAARGTNAITLKIVGLFALPVGELNAKFFWIPLDTAQYFLRMDGEVLEVLIKMKEGYDAKDFAAKLGEELKNGSGTEYDVRSWDQISTTYGFLKLADMIYNVMAFIFFILGSTVIINTTMMVIYERMREIGTLGALGMHGSELTRLFFLEGTIISIIGTSIGVVLGIGIVLYLSRVGIDFTDAMSGLDFEISSYLYPQLKAGRTIFVFFYSVVVASLATLIPSRKAARIQPVEALRYI</sequence>
<dbReference type="EMBL" id="JACHGJ010000014">
    <property type="protein sequence ID" value="MBB6482611.1"/>
    <property type="molecule type" value="Genomic_DNA"/>
</dbReference>
<dbReference type="InterPro" id="IPR051447">
    <property type="entry name" value="Lipoprotein-release_system"/>
</dbReference>
<keyword evidence="6 7" id="KW-0472">Membrane</keyword>
<feature type="transmembrane region" description="Helical" evidence="7">
    <location>
        <begin position="318"/>
        <end position="346"/>
    </location>
</feature>
<organism evidence="10 11">
    <name type="scientific">Spirochaeta isovalerica</name>
    <dbReference type="NCBI Taxonomy" id="150"/>
    <lineage>
        <taxon>Bacteria</taxon>
        <taxon>Pseudomonadati</taxon>
        <taxon>Spirochaetota</taxon>
        <taxon>Spirochaetia</taxon>
        <taxon>Spirochaetales</taxon>
        <taxon>Spirochaetaceae</taxon>
        <taxon>Spirochaeta</taxon>
    </lineage>
</organism>
<keyword evidence="5 7" id="KW-1133">Transmembrane helix</keyword>